<dbReference type="AlphaFoldDB" id="A0A0A0EMY0"/>
<reference evidence="3 4" key="1">
    <citation type="submission" date="2013-08" db="EMBL/GenBank/DDBJ databases">
        <title>Genome sequencing of Lysobacter.</title>
        <authorList>
            <person name="Zhang S."/>
            <person name="Wang G."/>
        </authorList>
    </citation>
    <scope>NUCLEOTIDE SEQUENCE [LARGE SCALE GENOMIC DNA]</scope>
    <source>
        <strain evidence="3 4">Ko07</strain>
    </source>
</reference>
<sequence length="117" mass="12834">MATDADFVDYIAGQADLGGRLTRKKMFGEYALYLDGKVVAFVCDNSLFIKPTAAVEQLAPGLPQRPPYPVAKPYPVADELLDDSEALQRLLIRTAALLPVPRPRTKKKPTTPPQARP</sequence>
<dbReference type="SUPFAM" id="SSF159894">
    <property type="entry name" value="YgaC/TfoX-N like"/>
    <property type="match status" value="1"/>
</dbReference>
<accession>A0A0A0EMY0</accession>
<evidence type="ECO:0000259" key="2">
    <source>
        <dbReference type="Pfam" id="PF04993"/>
    </source>
</evidence>
<feature type="domain" description="TfoX N-terminal" evidence="2">
    <location>
        <begin position="19"/>
        <end position="94"/>
    </location>
</feature>
<dbReference type="eggNOG" id="COG3070">
    <property type="taxonomic scope" value="Bacteria"/>
</dbReference>
<name>A0A0A0EMY0_9GAMM</name>
<dbReference type="Gene3D" id="3.30.1460.30">
    <property type="entry name" value="YgaC/TfoX-N like chaperone"/>
    <property type="match status" value="1"/>
</dbReference>
<keyword evidence="4" id="KW-1185">Reference proteome</keyword>
<proteinExistence type="predicted"/>
<organism evidence="3 4">
    <name type="scientific">Lysobacter concretionis Ko07 = DSM 16239</name>
    <dbReference type="NCBI Taxonomy" id="1122185"/>
    <lineage>
        <taxon>Bacteria</taxon>
        <taxon>Pseudomonadati</taxon>
        <taxon>Pseudomonadota</taxon>
        <taxon>Gammaproteobacteria</taxon>
        <taxon>Lysobacterales</taxon>
        <taxon>Lysobacteraceae</taxon>
        <taxon>Novilysobacter</taxon>
    </lineage>
</organism>
<evidence type="ECO:0000256" key="1">
    <source>
        <dbReference type="SAM" id="MobiDB-lite"/>
    </source>
</evidence>
<dbReference type="Proteomes" id="UP000030017">
    <property type="component" value="Unassembled WGS sequence"/>
</dbReference>
<dbReference type="RefSeq" id="WP_036194126.1">
    <property type="nucleotide sequence ID" value="NZ_AVPS01000006.1"/>
</dbReference>
<dbReference type="EMBL" id="AVPS01000006">
    <property type="protein sequence ID" value="KGM51478.1"/>
    <property type="molecule type" value="Genomic_DNA"/>
</dbReference>
<dbReference type="OrthoDB" id="8687154at2"/>
<dbReference type="InterPro" id="IPR007076">
    <property type="entry name" value="TfoX_N"/>
</dbReference>
<gene>
    <name evidence="3" type="ORF">N792_10060</name>
</gene>
<dbReference type="STRING" id="1122185.N792_10060"/>
<protein>
    <recommendedName>
        <fullName evidence="2">TfoX N-terminal domain-containing protein</fullName>
    </recommendedName>
</protein>
<comment type="caution">
    <text evidence="3">The sequence shown here is derived from an EMBL/GenBank/DDBJ whole genome shotgun (WGS) entry which is preliminary data.</text>
</comment>
<evidence type="ECO:0000313" key="4">
    <source>
        <dbReference type="Proteomes" id="UP000030017"/>
    </source>
</evidence>
<evidence type="ECO:0000313" key="3">
    <source>
        <dbReference type="EMBL" id="KGM51478.1"/>
    </source>
</evidence>
<feature type="region of interest" description="Disordered" evidence="1">
    <location>
        <begin position="98"/>
        <end position="117"/>
    </location>
</feature>
<dbReference type="Pfam" id="PF04993">
    <property type="entry name" value="TfoX_N"/>
    <property type="match status" value="1"/>
</dbReference>